<dbReference type="InterPro" id="IPR017856">
    <property type="entry name" value="Integrase-like_N"/>
</dbReference>
<dbReference type="Pfam" id="PF20772">
    <property type="entry name" value="TACO1_YebC_N"/>
    <property type="match status" value="1"/>
</dbReference>
<keyword evidence="9" id="KW-1185">Reference proteome</keyword>
<evidence type="ECO:0000259" key="7">
    <source>
        <dbReference type="Pfam" id="PF20772"/>
    </source>
</evidence>
<organism evidence="8 9">
    <name type="scientific">Grylomicrobium aquisgranensis</name>
    <dbReference type="NCBI Taxonomy" id="2926318"/>
    <lineage>
        <taxon>Bacteria</taxon>
        <taxon>Bacillati</taxon>
        <taxon>Bacillota</taxon>
        <taxon>Erysipelotrichia</taxon>
        <taxon>Erysipelotrichales</taxon>
        <taxon>Erysipelotrichaceae</taxon>
        <taxon>Grylomicrobium</taxon>
    </lineage>
</organism>
<keyword evidence="5" id="KW-0963">Cytoplasm</keyword>
<dbReference type="PANTHER" id="PTHR12532">
    <property type="entry name" value="TRANSLATIONAL ACTIVATOR OF CYTOCHROME C OXIDASE 1"/>
    <property type="match status" value="1"/>
</dbReference>
<dbReference type="Gene3D" id="1.10.10.200">
    <property type="match status" value="1"/>
</dbReference>
<dbReference type="GO" id="GO:0003677">
    <property type="term" value="F:DNA binding"/>
    <property type="evidence" value="ECO:0007669"/>
    <property type="project" value="UniProtKB-UniRule"/>
</dbReference>
<feature type="domain" description="TACO1/YebC-like second and third" evidence="6">
    <location>
        <begin position="79"/>
        <end position="238"/>
    </location>
</feature>
<dbReference type="InterPro" id="IPR002876">
    <property type="entry name" value="Transcrip_reg_TACO1-like"/>
</dbReference>
<dbReference type="Gene3D" id="3.30.70.980">
    <property type="match status" value="2"/>
</dbReference>
<evidence type="ECO:0000256" key="4">
    <source>
        <dbReference type="ARBA" id="ARBA00023163"/>
    </source>
</evidence>
<dbReference type="Proteomes" id="UP001286174">
    <property type="component" value="Unassembled WGS sequence"/>
</dbReference>
<comment type="subcellular location">
    <subcellularLocation>
        <location evidence="5">Cytoplasm</location>
    </subcellularLocation>
</comment>
<evidence type="ECO:0000256" key="1">
    <source>
        <dbReference type="ARBA" id="ARBA00008724"/>
    </source>
</evidence>
<comment type="caution">
    <text evidence="8">The sequence shown here is derived from an EMBL/GenBank/DDBJ whole genome shotgun (WGS) entry which is preliminary data.</text>
</comment>
<dbReference type="HAMAP" id="MF_00693">
    <property type="entry name" value="Transcrip_reg_TACO1"/>
    <property type="match status" value="1"/>
</dbReference>
<dbReference type="RefSeq" id="WP_108774098.1">
    <property type="nucleotide sequence ID" value="NZ_JALBUR010000005.1"/>
</dbReference>
<dbReference type="InterPro" id="IPR048300">
    <property type="entry name" value="TACO1_YebC-like_2nd/3rd_dom"/>
</dbReference>
<keyword evidence="3 5" id="KW-0238">DNA-binding</keyword>
<keyword evidence="4 5" id="KW-0804">Transcription</keyword>
<dbReference type="AlphaFoldDB" id="A0AB35U394"/>
<feature type="domain" description="TACO1/YebC-like N-terminal" evidence="7">
    <location>
        <begin position="6"/>
        <end position="74"/>
    </location>
</feature>
<sequence length="245" mass="27175">MGRAHEVRAASMAKTAAIKSKLYSRFGKELYIAAKSGVPDPDMNLTLKRKIAEAKSNQVPADVIKRAIEKAKGGSDENYDEARYEGFGPGGSTVIIDCLTDNTNRSYTNVKTCFNRCRGAKLVNAGGVSYNYENDGIFEFPYTDEDKMLEALMEADVDVQDVSVNDGVMTVKTTFADFGKAQDAIEKLIPGVEFSRCETAMLPNEYVDLTDPEDIESYHKLMDMLNDVEDVNKVYSNVRIPSEEE</sequence>
<evidence type="ECO:0000256" key="2">
    <source>
        <dbReference type="ARBA" id="ARBA00023015"/>
    </source>
</evidence>
<evidence type="ECO:0000256" key="5">
    <source>
        <dbReference type="HAMAP-Rule" id="MF_00693"/>
    </source>
</evidence>
<dbReference type="InterPro" id="IPR049083">
    <property type="entry name" value="TACO1_YebC_N"/>
</dbReference>
<keyword evidence="2 5" id="KW-0805">Transcription regulation</keyword>
<accession>A0AB35U394</accession>
<dbReference type="EMBL" id="JALBUR010000005">
    <property type="protein sequence ID" value="MDX8419164.1"/>
    <property type="molecule type" value="Genomic_DNA"/>
</dbReference>
<dbReference type="PANTHER" id="PTHR12532:SF0">
    <property type="entry name" value="TRANSLATIONAL ACTIVATOR OF CYTOCHROME C OXIDASE 1"/>
    <property type="match status" value="1"/>
</dbReference>
<dbReference type="GO" id="GO:0005829">
    <property type="term" value="C:cytosol"/>
    <property type="evidence" value="ECO:0007669"/>
    <property type="project" value="TreeGrafter"/>
</dbReference>
<evidence type="ECO:0000259" key="6">
    <source>
        <dbReference type="Pfam" id="PF01709"/>
    </source>
</evidence>
<dbReference type="InterPro" id="IPR026564">
    <property type="entry name" value="Transcrip_reg_TACO1-like_dom3"/>
</dbReference>
<protein>
    <recommendedName>
        <fullName evidence="5">Probable transcriptional regulatory protein MOZ60_03540</fullName>
    </recommendedName>
</protein>
<dbReference type="NCBIfam" id="NF009044">
    <property type="entry name" value="PRK12378.1"/>
    <property type="match status" value="1"/>
</dbReference>
<dbReference type="Pfam" id="PF01709">
    <property type="entry name" value="Transcrip_reg"/>
    <property type="match status" value="1"/>
</dbReference>
<evidence type="ECO:0000313" key="8">
    <source>
        <dbReference type="EMBL" id="MDX8419164.1"/>
    </source>
</evidence>
<proteinExistence type="inferred from homology"/>
<evidence type="ECO:0000256" key="3">
    <source>
        <dbReference type="ARBA" id="ARBA00023125"/>
    </source>
</evidence>
<evidence type="ECO:0000313" key="9">
    <source>
        <dbReference type="Proteomes" id="UP001286174"/>
    </source>
</evidence>
<dbReference type="SUPFAM" id="SSF75625">
    <property type="entry name" value="YebC-like"/>
    <property type="match status" value="1"/>
</dbReference>
<gene>
    <name evidence="8" type="ORF">MOZ60_03540</name>
</gene>
<dbReference type="InterPro" id="IPR029072">
    <property type="entry name" value="YebC-like"/>
</dbReference>
<name>A0AB35U394_9FIRM</name>
<reference evidence="8 9" key="1">
    <citation type="submission" date="2022-03" db="EMBL/GenBank/DDBJ databases">
        <title>Novel taxa within the pig intestine.</title>
        <authorList>
            <person name="Wylensek D."/>
            <person name="Bishof K."/>
            <person name="Afrizal A."/>
            <person name="Clavel T."/>
        </authorList>
    </citation>
    <scope>NUCLEOTIDE SEQUENCE [LARGE SCALE GENOMIC DNA]</scope>
    <source>
        <strain evidence="8 9">CLA-KB-P133</strain>
    </source>
</reference>
<dbReference type="GO" id="GO:0006355">
    <property type="term" value="P:regulation of DNA-templated transcription"/>
    <property type="evidence" value="ECO:0007669"/>
    <property type="project" value="UniProtKB-UniRule"/>
</dbReference>
<comment type="similarity">
    <text evidence="1 5">Belongs to the TACO1 family.</text>
</comment>